<keyword evidence="1" id="KW-0472">Membrane</keyword>
<dbReference type="AlphaFoldDB" id="A0A420WKX7"/>
<name>A0A420WKX7_9PROT</name>
<feature type="transmembrane region" description="Helical" evidence="1">
    <location>
        <begin position="23"/>
        <end position="45"/>
    </location>
</feature>
<keyword evidence="1" id="KW-1133">Transmembrane helix</keyword>
<evidence type="ECO:0000313" key="2">
    <source>
        <dbReference type="EMBL" id="RKQ71562.1"/>
    </source>
</evidence>
<evidence type="ECO:0000256" key="1">
    <source>
        <dbReference type="SAM" id="Phobius"/>
    </source>
</evidence>
<organism evidence="2 3">
    <name type="scientific">Litorimonas taeanensis</name>
    <dbReference type="NCBI Taxonomy" id="568099"/>
    <lineage>
        <taxon>Bacteria</taxon>
        <taxon>Pseudomonadati</taxon>
        <taxon>Pseudomonadota</taxon>
        <taxon>Alphaproteobacteria</taxon>
        <taxon>Maricaulales</taxon>
        <taxon>Robiginitomaculaceae</taxon>
    </lineage>
</organism>
<gene>
    <name evidence="2" type="ORF">DES40_0887</name>
</gene>
<accession>A0A420WKX7</accession>
<dbReference type="EMBL" id="RBII01000001">
    <property type="protein sequence ID" value="RKQ71562.1"/>
    <property type="molecule type" value="Genomic_DNA"/>
</dbReference>
<dbReference type="Proteomes" id="UP000282211">
    <property type="component" value="Unassembled WGS sequence"/>
</dbReference>
<protein>
    <submittedName>
        <fullName evidence="2">Uncharacterized protein</fullName>
    </submittedName>
</protein>
<evidence type="ECO:0000313" key="3">
    <source>
        <dbReference type="Proteomes" id="UP000282211"/>
    </source>
</evidence>
<keyword evidence="3" id="KW-1185">Reference proteome</keyword>
<dbReference type="InParanoid" id="A0A420WKX7"/>
<keyword evidence="1" id="KW-0812">Transmembrane</keyword>
<reference evidence="2 3" key="1">
    <citation type="submission" date="2018-10" db="EMBL/GenBank/DDBJ databases">
        <title>Genomic Encyclopedia of Type Strains, Phase IV (KMG-IV): sequencing the most valuable type-strain genomes for metagenomic binning, comparative biology and taxonomic classification.</title>
        <authorList>
            <person name="Goeker M."/>
        </authorList>
    </citation>
    <scope>NUCLEOTIDE SEQUENCE [LARGE SCALE GENOMIC DNA]</scope>
    <source>
        <strain evidence="2 3">DSM 22008</strain>
    </source>
</reference>
<sequence length="78" mass="8579">MRMKFTTGLLSGPGNPISTSNNALLILTFNCSSFSFAGLGLYSALFTTHFVTNRVNVTFFRVLGKCLRQSMMGLMTVF</sequence>
<comment type="caution">
    <text evidence="2">The sequence shown here is derived from an EMBL/GenBank/DDBJ whole genome shotgun (WGS) entry which is preliminary data.</text>
</comment>
<proteinExistence type="predicted"/>